<gene>
    <name evidence="1" type="ORF">SAMN04488540_11262</name>
</gene>
<keyword evidence="2" id="KW-1185">Reference proteome</keyword>
<dbReference type="PROSITE" id="PS51257">
    <property type="entry name" value="PROKAR_LIPOPROTEIN"/>
    <property type="match status" value="1"/>
</dbReference>
<protein>
    <submittedName>
        <fullName evidence="1">Uncharacterized protein</fullName>
    </submittedName>
</protein>
<reference evidence="2" key="1">
    <citation type="submission" date="2016-10" db="EMBL/GenBank/DDBJ databases">
        <authorList>
            <person name="Varghese N."/>
            <person name="Submissions S."/>
        </authorList>
    </citation>
    <scope>NUCLEOTIDE SEQUENCE [LARGE SCALE GENOMIC DNA]</scope>
    <source>
        <strain evidence="2">DSM 23317</strain>
    </source>
</reference>
<evidence type="ECO:0000313" key="1">
    <source>
        <dbReference type="EMBL" id="SDJ72093.1"/>
    </source>
</evidence>
<dbReference type="EMBL" id="FNEM01000012">
    <property type="protein sequence ID" value="SDJ72093.1"/>
    <property type="molecule type" value="Genomic_DNA"/>
</dbReference>
<accession>A0A1G8W1Z8</accession>
<name>A0A1G8W1Z8_9GAMM</name>
<evidence type="ECO:0000313" key="2">
    <source>
        <dbReference type="Proteomes" id="UP000199527"/>
    </source>
</evidence>
<sequence length="124" mass="13845">MHQPMKWVRVLVVIGSVGWLSGCSEANQERVDRAMDNAQAAARVILDSTIEMAQVLWLEAQYLGEDSLQQSQAMTQEAQLALERWRPPQSPVDKYAEHEVALAKTQIKADVTIDPESEPALSQD</sequence>
<dbReference type="Proteomes" id="UP000199527">
    <property type="component" value="Unassembled WGS sequence"/>
</dbReference>
<dbReference type="AlphaFoldDB" id="A0A1G8W1Z8"/>
<proteinExistence type="predicted"/>
<organism evidence="1 2">
    <name type="scientific">Ferrimonas sediminum</name>
    <dbReference type="NCBI Taxonomy" id="718193"/>
    <lineage>
        <taxon>Bacteria</taxon>
        <taxon>Pseudomonadati</taxon>
        <taxon>Pseudomonadota</taxon>
        <taxon>Gammaproteobacteria</taxon>
        <taxon>Alteromonadales</taxon>
        <taxon>Ferrimonadaceae</taxon>
        <taxon>Ferrimonas</taxon>
    </lineage>
</organism>